<keyword evidence="1" id="KW-0547">Nucleotide-binding</keyword>
<dbReference type="Proteomes" id="UP000295172">
    <property type="component" value="Unassembled WGS sequence"/>
</dbReference>
<dbReference type="GO" id="GO:0005524">
    <property type="term" value="F:ATP binding"/>
    <property type="evidence" value="ECO:0007669"/>
    <property type="project" value="UniProtKB-KW"/>
</dbReference>
<name>A0A4R4W550_9ACTN</name>
<keyword evidence="1" id="KW-0067">ATP-binding</keyword>
<dbReference type="Gene3D" id="3.40.50.300">
    <property type="entry name" value="P-loop containing nucleotide triphosphate hydrolases"/>
    <property type="match status" value="1"/>
</dbReference>
<keyword evidence="2" id="KW-1185">Reference proteome</keyword>
<dbReference type="AlphaFoldDB" id="A0A4R4W550"/>
<reference evidence="1 2" key="1">
    <citation type="submission" date="2019-02" db="EMBL/GenBank/DDBJ databases">
        <title>Draft genome sequences of novel Actinobacteria.</title>
        <authorList>
            <person name="Sahin N."/>
            <person name="Ay H."/>
            <person name="Saygin H."/>
        </authorList>
    </citation>
    <scope>NUCLEOTIDE SEQUENCE [LARGE SCALE GENOMIC DNA]</scope>
    <source>
        <strain evidence="1 2">16K104</strain>
    </source>
</reference>
<evidence type="ECO:0000313" key="1">
    <source>
        <dbReference type="EMBL" id="TDD13061.1"/>
    </source>
</evidence>
<accession>A0A4R4W550</accession>
<proteinExistence type="predicted"/>
<feature type="non-terminal residue" evidence="1">
    <location>
        <position position="43"/>
    </location>
</feature>
<gene>
    <name evidence="1" type="ORF">E1218_35030</name>
</gene>
<evidence type="ECO:0000313" key="2">
    <source>
        <dbReference type="Proteomes" id="UP000295172"/>
    </source>
</evidence>
<dbReference type="EMBL" id="SMKR01000286">
    <property type="protein sequence ID" value="TDD13061.1"/>
    <property type="molecule type" value="Genomic_DNA"/>
</dbReference>
<protein>
    <submittedName>
        <fullName evidence="1">Sugar ABC transporter ATP-binding protein</fullName>
    </submittedName>
</protein>
<comment type="caution">
    <text evidence="1">The sequence shown here is derived from an EMBL/GenBank/DDBJ whole genome shotgun (WGS) entry which is preliminary data.</text>
</comment>
<organism evidence="1 2">
    <name type="scientific">Kribbella turkmenica</name>
    <dbReference type="NCBI Taxonomy" id="2530375"/>
    <lineage>
        <taxon>Bacteria</taxon>
        <taxon>Bacillati</taxon>
        <taxon>Actinomycetota</taxon>
        <taxon>Actinomycetes</taxon>
        <taxon>Propionibacteriales</taxon>
        <taxon>Kribbellaceae</taxon>
        <taxon>Kribbella</taxon>
    </lineage>
</organism>
<dbReference type="SUPFAM" id="SSF52540">
    <property type="entry name" value="P-loop containing nucleoside triphosphate hydrolases"/>
    <property type="match status" value="1"/>
</dbReference>
<dbReference type="InterPro" id="IPR027417">
    <property type="entry name" value="P-loop_NTPase"/>
</dbReference>
<sequence length="43" mass="4387">MEQALLRADGVVKSFGAVEALRGASLEVKRAEVVALMGDNGAG</sequence>